<evidence type="ECO:0000313" key="1">
    <source>
        <dbReference type="EMBL" id="APP29988.1"/>
    </source>
</evidence>
<name>A0A7W0E1D0_ACIBA</name>
<dbReference type="AlphaFoldDB" id="A0A7W0E1D0"/>
<evidence type="ECO:0000313" key="2">
    <source>
        <dbReference type="Proteomes" id="UP000072389"/>
    </source>
</evidence>
<organism evidence="1 2">
    <name type="scientific">Acinetobacter baumannii</name>
    <dbReference type="NCBI Taxonomy" id="470"/>
    <lineage>
        <taxon>Bacteria</taxon>
        <taxon>Pseudomonadati</taxon>
        <taxon>Pseudomonadota</taxon>
        <taxon>Gammaproteobacteria</taxon>
        <taxon>Moraxellales</taxon>
        <taxon>Moraxellaceae</taxon>
        <taxon>Acinetobacter</taxon>
        <taxon>Acinetobacter calcoaceticus/baumannii complex</taxon>
    </lineage>
</organism>
<gene>
    <name evidence="1" type="ORF">AUO97_03800</name>
</gene>
<accession>A0A7W0E1D0</accession>
<dbReference type="EMBL" id="CP018664">
    <property type="protein sequence ID" value="APP29988.1"/>
    <property type="molecule type" value="Genomic_DNA"/>
</dbReference>
<dbReference type="RefSeq" id="WP_000479026.1">
    <property type="nucleotide sequence ID" value="NZ_CAUZGM010000006.1"/>
</dbReference>
<sequence length="67" mass="8008">MFLKSLIFLGKNMPTPMNPHEQAYFDQFKEDREEQIEQIMIEKGYSRVEAEATWEKDYEEAISTDDD</sequence>
<dbReference type="Proteomes" id="UP000072389">
    <property type="component" value="Chromosome"/>
</dbReference>
<proteinExistence type="predicted"/>
<protein>
    <submittedName>
        <fullName evidence="1">Uncharacterized protein</fullName>
    </submittedName>
</protein>
<reference evidence="1 2" key="1">
    <citation type="journal article" date="2014" name="Antimicrob. Agents Chemother.">
        <title>Triclosan can select for an AdeIJK-overexpressing mutant of Acinetobacter baumannii ATCC 17978 that displays reduced susceptibility to multiple antibiotics.</title>
        <authorList>
            <person name="Fernando D.M."/>
            <person name="Xu W."/>
            <person name="Loewen P.C."/>
            <person name="Zhanel G.G."/>
            <person name="Kumar A."/>
        </authorList>
    </citation>
    <scope>NUCLEOTIDE SEQUENCE [LARGE SCALE GENOMIC DNA]</scope>
    <source>
        <strain evidence="2">ATCC 17978</strain>
    </source>
</reference>